<dbReference type="InterPro" id="IPR036465">
    <property type="entry name" value="vWFA_dom_sf"/>
</dbReference>
<keyword evidence="4" id="KW-1185">Reference proteome</keyword>
<dbReference type="KEGG" id="ccam:M5D45_21525"/>
<dbReference type="AlphaFoldDB" id="A0AAE9L5V3"/>
<gene>
    <name evidence="2" type="ORF">FGG12_07040</name>
    <name evidence="3" type="ORF">M5D45_21525</name>
</gene>
<dbReference type="PANTHER" id="PTHR43473:SF2">
    <property type="entry name" value="MAGNESIUM-CHELATASE SUBUNIT CHLD, CHLOROPLASTIC"/>
    <property type="match status" value="1"/>
</dbReference>
<sequence>MPRPATPGAGVPGARIHWPRTLAAKRQARLAAEHLRHRRADARAGVLHCVALDCSGSMTQGEQLALAKGVLVRLLERAYQSRADVALVCFAGRQAEIRLAPSRARYWNADWIRPIAGGGGTPLALGVARAGQLLAAQARHRPMQRRWLWLLTDGRSSELPPRPAWADHVVVVDVERRAVALGRCRTLALAWSADYRDAAALIE</sequence>
<evidence type="ECO:0000259" key="1">
    <source>
        <dbReference type="Pfam" id="PF13519"/>
    </source>
</evidence>
<reference evidence="3" key="3">
    <citation type="submission" date="2022-05" db="EMBL/GenBank/DDBJ databases">
        <authorList>
            <person name="Kunte H.-J."/>
        </authorList>
    </citation>
    <scope>NUCLEOTIDE SEQUENCE</scope>
    <source>
        <strain evidence="3">G5</strain>
    </source>
</reference>
<dbReference type="Proteomes" id="UP001056132">
    <property type="component" value="Chromosome 2"/>
</dbReference>
<dbReference type="EMBL" id="VCIZ01000003">
    <property type="protein sequence ID" value="TSP13395.1"/>
    <property type="molecule type" value="Genomic_DNA"/>
</dbReference>
<protein>
    <submittedName>
        <fullName evidence="3">VWA domain-containing protein</fullName>
    </submittedName>
</protein>
<dbReference type="EMBL" id="CP097331">
    <property type="protein sequence ID" value="URF07754.1"/>
    <property type="molecule type" value="Genomic_DNA"/>
</dbReference>
<accession>A0AAE9L5V3</accession>
<reference evidence="2 4" key="1">
    <citation type="submission" date="2019-05" db="EMBL/GenBank/DDBJ databases">
        <title>Whole genome sequence analysis of Cupriavidus campinensis S14E4C strain.</title>
        <authorList>
            <person name="Abbaszade G."/>
            <person name="Szabo A."/>
            <person name="Toumi M."/>
            <person name="Toth E."/>
        </authorList>
    </citation>
    <scope>NUCLEOTIDE SEQUENCE [LARGE SCALE GENOMIC DNA]</scope>
    <source>
        <strain evidence="2 4">S14E4C</strain>
    </source>
</reference>
<evidence type="ECO:0000313" key="4">
    <source>
        <dbReference type="Proteomes" id="UP000318943"/>
    </source>
</evidence>
<dbReference type="PANTHER" id="PTHR43473">
    <property type="entry name" value="MAGNESIUM-CHELATASE SUBUNIT CHLD, CHLOROPLASTIC"/>
    <property type="match status" value="1"/>
</dbReference>
<evidence type="ECO:0000313" key="3">
    <source>
        <dbReference type="EMBL" id="URF07754.1"/>
    </source>
</evidence>
<reference evidence="3" key="2">
    <citation type="journal article" date="2022" name="Microbiol. Resour. Announc.">
        <title>Genome Sequence of Cupriavidus campinensis Strain G5, a Member of a Bacterial Consortium Capable of Polyethylene Degradation.</title>
        <authorList>
            <person name="Schneider B."/>
            <person name="Pfeiffer F."/>
            <person name="Dyall-Smith M."/>
            <person name="Kunte H.J."/>
        </authorList>
    </citation>
    <scope>NUCLEOTIDE SEQUENCE</scope>
    <source>
        <strain evidence="3">G5</strain>
    </source>
</reference>
<dbReference type="RefSeq" id="WP_144196960.1">
    <property type="nucleotide sequence ID" value="NZ_CAJPVH010000004.1"/>
</dbReference>
<evidence type="ECO:0000313" key="2">
    <source>
        <dbReference type="EMBL" id="TSP13395.1"/>
    </source>
</evidence>
<feature type="domain" description="VWFA" evidence="1">
    <location>
        <begin position="51"/>
        <end position="154"/>
    </location>
</feature>
<evidence type="ECO:0000313" key="5">
    <source>
        <dbReference type="Proteomes" id="UP001056132"/>
    </source>
</evidence>
<name>A0AAE9L5V3_9BURK</name>
<dbReference type="InterPro" id="IPR002035">
    <property type="entry name" value="VWF_A"/>
</dbReference>
<proteinExistence type="predicted"/>
<dbReference type="Proteomes" id="UP000318943">
    <property type="component" value="Unassembled WGS sequence"/>
</dbReference>
<dbReference type="Pfam" id="PF13519">
    <property type="entry name" value="VWA_2"/>
    <property type="match status" value="1"/>
</dbReference>
<dbReference type="SUPFAM" id="SSF53300">
    <property type="entry name" value="vWA-like"/>
    <property type="match status" value="1"/>
</dbReference>
<dbReference type="Gene3D" id="3.40.50.410">
    <property type="entry name" value="von Willebrand factor, type A domain"/>
    <property type="match status" value="1"/>
</dbReference>
<organism evidence="3 5">
    <name type="scientific">Cupriavidus campinensis</name>
    <dbReference type="NCBI Taxonomy" id="151783"/>
    <lineage>
        <taxon>Bacteria</taxon>
        <taxon>Pseudomonadati</taxon>
        <taxon>Pseudomonadota</taxon>
        <taxon>Betaproteobacteria</taxon>
        <taxon>Burkholderiales</taxon>
        <taxon>Burkholderiaceae</taxon>
        <taxon>Cupriavidus</taxon>
    </lineage>
</organism>